<sequence length="73" mass="8203">MSQRQDDLGSGVRDLLIDTPRGRLFTRAWGEHDCWKALAPIVLIHDSLGSVDLWRDFPSRLTASTGHPVIAYD</sequence>
<dbReference type="AlphaFoldDB" id="A0A143PJJ4"/>
<evidence type="ECO:0008006" key="3">
    <source>
        <dbReference type="Google" id="ProtNLM"/>
    </source>
</evidence>
<dbReference type="Proteomes" id="UP000076079">
    <property type="component" value="Chromosome"/>
</dbReference>
<accession>A0A143PJJ4</accession>
<organism evidence="1 2">
    <name type="scientific">Luteitalea pratensis</name>
    <dbReference type="NCBI Taxonomy" id="1855912"/>
    <lineage>
        <taxon>Bacteria</taxon>
        <taxon>Pseudomonadati</taxon>
        <taxon>Acidobacteriota</taxon>
        <taxon>Vicinamibacteria</taxon>
        <taxon>Vicinamibacterales</taxon>
        <taxon>Vicinamibacteraceae</taxon>
        <taxon>Luteitalea</taxon>
    </lineage>
</organism>
<dbReference type="STRING" id="1855912.LuPra_01123"/>
<reference evidence="1 2" key="1">
    <citation type="journal article" date="2016" name="Genome Announc.">
        <title>First Complete Genome Sequence of a Subdivision 6 Acidobacterium Strain.</title>
        <authorList>
            <person name="Huang S."/>
            <person name="Vieira S."/>
            <person name="Bunk B."/>
            <person name="Riedel T."/>
            <person name="Sproer C."/>
            <person name="Overmann J."/>
        </authorList>
    </citation>
    <scope>NUCLEOTIDE SEQUENCE [LARGE SCALE GENOMIC DNA]</scope>
    <source>
        <strain evidence="2">DSM 100886 HEG_-6_39</strain>
    </source>
</reference>
<dbReference type="SUPFAM" id="SSF53474">
    <property type="entry name" value="alpha/beta-Hydrolases"/>
    <property type="match status" value="1"/>
</dbReference>
<proteinExistence type="predicted"/>
<keyword evidence="2" id="KW-1185">Reference proteome</keyword>
<evidence type="ECO:0000313" key="2">
    <source>
        <dbReference type="Proteomes" id="UP000076079"/>
    </source>
</evidence>
<gene>
    <name evidence="1" type="ORF">LuPra_01123</name>
</gene>
<reference evidence="2" key="2">
    <citation type="submission" date="2016-04" db="EMBL/GenBank/DDBJ databases">
        <title>First Complete Genome Sequence of a Subdivision 6 Acidobacterium.</title>
        <authorList>
            <person name="Huang S."/>
            <person name="Vieira S."/>
            <person name="Bunk B."/>
            <person name="Riedel T."/>
            <person name="Sproeer C."/>
            <person name="Overmann J."/>
        </authorList>
    </citation>
    <scope>NUCLEOTIDE SEQUENCE [LARGE SCALE GENOMIC DNA]</scope>
    <source>
        <strain evidence="2">DSM 100886 HEG_-6_39</strain>
    </source>
</reference>
<dbReference type="KEGG" id="abac:LuPra_01123"/>
<dbReference type="EMBL" id="CP015136">
    <property type="protein sequence ID" value="AMY07939.1"/>
    <property type="molecule type" value="Genomic_DNA"/>
</dbReference>
<dbReference type="Gene3D" id="3.40.50.1820">
    <property type="entry name" value="alpha/beta hydrolase"/>
    <property type="match status" value="1"/>
</dbReference>
<protein>
    <recommendedName>
        <fullName evidence="3">Alpha/beta hydrolase</fullName>
    </recommendedName>
</protein>
<name>A0A143PJJ4_LUTPR</name>
<evidence type="ECO:0000313" key="1">
    <source>
        <dbReference type="EMBL" id="AMY07939.1"/>
    </source>
</evidence>
<dbReference type="InterPro" id="IPR029058">
    <property type="entry name" value="AB_hydrolase_fold"/>
</dbReference>